<keyword evidence="4" id="KW-0347">Helicase</keyword>
<keyword evidence="2" id="KW-0227">DNA damage</keyword>
<organism evidence="10 11">
    <name type="scientific">Bacillus gaemokensis</name>
    <dbReference type="NCBI Taxonomy" id="574375"/>
    <lineage>
        <taxon>Bacteria</taxon>
        <taxon>Bacillati</taxon>
        <taxon>Bacillota</taxon>
        <taxon>Bacilli</taxon>
        <taxon>Bacillales</taxon>
        <taxon>Bacillaceae</taxon>
        <taxon>Bacillus</taxon>
        <taxon>Bacillus cereus group</taxon>
    </lineage>
</organism>
<keyword evidence="1" id="KW-0547">Nucleotide-binding</keyword>
<dbReference type="Pfam" id="PF12705">
    <property type="entry name" value="PDDEXK_1"/>
    <property type="match status" value="1"/>
</dbReference>
<evidence type="ECO:0000256" key="3">
    <source>
        <dbReference type="ARBA" id="ARBA00022801"/>
    </source>
</evidence>
<dbReference type="GO" id="GO:0016787">
    <property type="term" value="F:hydrolase activity"/>
    <property type="evidence" value="ECO:0007669"/>
    <property type="project" value="UniProtKB-KW"/>
</dbReference>
<dbReference type="Proteomes" id="UP000027778">
    <property type="component" value="Unassembled WGS sequence"/>
</dbReference>
<name>A0A073KBT0_9BACI</name>
<dbReference type="InterPro" id="IPR038726">
    <property type="entry name" value="PDDEXK_AddAB-type"/>
</dbReference>
<reference evidence="10 11" key="1">
    <citation type="submission" date="2014-06" db="EMBL/GenBank/DDBJ databases">
        <title>Draft genome sequence of Bacillus gaemokensis JCM 15801 (MCCC 1A00707).</title>
        <authorList>
            <person name="Lai Q."/>
            <person name="Liu Y."/>
            <person name="Shao Z."/>
        </authorList>
    </citation>
    <scope>NUCLEOTIDE SEQUENCE [LARGE SCALE GENOMIC DNA]</scope>
    <source>
        <strain evidence="10 11">JCM 15801</strain>
    </source>
</reference>
<dbReference type="RefSeq" id="WP_033675001.1">
    <property type="nucleotide sequence ID" value="NZ_JOTM01000011.1"/>
</dbReference>
<accession>A0A073KBT0</accession>
<keyword evidence="11" id="KW-1185">Reference proteome</keyword>
<dbReference type="GO" id="GO:0003677">
    <property type="term" value="F:DNA binding"/>
    <property type="evidence" value="ECO:0007669"/>
    <property type="project" value="UniProtKB-KW"/>
</dbReference>
<dbReference type="STRING" id="574375.AZF08_20600"/>
<dbReference type="GO" id="GO:0005524">
    <property type="term" value="F:ATP binding"/>
    <property type="evidence" value="ECO:0007669"/>
    <property type="project" value="UniProtKB-KW"/>
</dbReference>
<sequence length="422" mass="49975">MARLTYQQLELIKEKMNVKQIWSFSKMSTFSQCTWAYFLRYIQKIRVKGDNCYTVWGTNSHDIIQGFYEDEFTYEGMLVELEQRILDYLMADDKKLKFPNDSEWESYIANIRHYFTNTEVIPYKVVNEKPVLAEFKGIEKYIFQGYIDSEYYDEQNNFVILDYKTSSMSGFTGKKLIEKAQQLIIYAFGVSKFRKIPMEKIRIRYDMMKYCNVTFMQKNGKEKTSKAERRLWVAHMANQIRKDLQDVPKEIEKVNKEIAKLERKLNLKKTTEEEKPAINALIEVEKQKIVEIEKDLFDVVTIDDMITTAINENNLDNMPPFVKNKYKVGNCYIDVELTPEVLEEVESQIVDTLNKIIKKTEAENHEEAFTRGKIENSDSYYCVNLCDMRDHCKFYKEFKEHNAMFLEKEAPSDEQILAMLGL</sequence>
<keyword evidence="6" id="KW-0238">DNA-binding</keyword>
<dbReference type="SUPFAM" id="SSF52980">
    <property type="entry name" value="Restriction endonuclease-like"/>
    <property type="match status" value="1"/>
</dbReference>
<evidence type="ECO:0000256" key="5">
    <source>
        <dbReference type="ARBA" id="ARBA00022840"/>
    </source>
</evidence>
<evidence type="ECO:0000259" key="9">
    <source>
        <dbReference type="Pfam" id="PF12705"/>
    </source>
</evidence>
<dbReference type="InterPro" id="IPR011335">
    <property type="entry name" value="Restrct_endonuc-II-like"/>
</dbReference>
<evidence type="ECO:0000313" key="10">
    <source>
        <dbReference type="EMBL" id="KEK23907.1"/>
    </source>
</evidence>
<feature type="coiled-coil region" evidence="8">
    <location>
        <begin position="244"/>
        <end position="271"/>
    </location>
</feature>
<keyword evidence="5" id="KW-0067">ATP-binding</keyword>
<gene>
    <name evidence="10" type="ORF">BAGA_05610</name>
</gene>
<feature type="domain" description="PD-(D/E)XK endonuclease-like" evidence="9">
    <location>
        <begin position="22"/>
        <end position="252"/>
    </location>
</feature>
<evidence type="ECO:0000256" key="6">
    <source>
        <dbReference type="ARBA" id="ARBA00023125"/>
    </source>
</evidence>
<dbReference type="EMBL" id="JOTM01000011">
    <property type="protein sequence ID" value="KEK23907.1"/>
    <property type="molecule type" value="Genomic_DNA"/>
</dbReference>
<evidence type="ECO:0000256" key="4">
    <source>
        <dbReference type="ARBA" id="ARBA00022806"/>
    </source>
</evidence>
<proteinExistence type="predicted"/>
<comment type="caution">
    <text evidence="10">The sequence shown here is derived from an EMBL/GenBank/DDBJ whole genome shotgun (WGS) entry which is preliminary data.</text>
</comment>
<keyword evidence="3" id="KW-0378">Hydrolase</keyword>
<keyword evidence="7" id="KW-0234">DNA repair</keyword>
<protein>
    <recommendedName>
        <fullName evidence="9">PD-(D/E)XK endonuclease-like domain-containing protein</fullName>
    </recommendedName>
</protein>
<dbReference type="eggNOG" id="ENOG5030DPW">
    <property type="taxonomic scope" value="Bacteria"/>
</dbReference>
<evidence type="ECO:0000256" key="2">
    <source>
        <dbReference type="ARBA" id="ARBA00022763"/>
    </source>
</evidence>
<dbReference type="GO" id="GO:0006281">
    <property type="term" value="P:DNA repair"/>
    <property type="evidence" value="ECO:0007669"/>
    <property type="project" value="UniProtKB-KW"/>
</dbReference>
<evidence type="ECO:0000256" key="1">
    <source>
        <dbReference type="ARBA" id="ARBA00022741"/>
    </source>
</evidence>
<dbReference type="AlphaFoldDB" id="A0A073KBT0"/>
<dbReference type="GO" id="GO:0004386">
    <property type="term" value="F:helicase activity"/>
    <property type="evidence" value="ECO:0007669"/>
    <property type="project" value="UniProtKB-KW"/>
</dbReference>
<evidence type="ECO:0000313" key="11">
    <source>
        <dbReference type="Proteomes" id="UP000027778"/>
    </source>
</evidence>
<keyword evidence="8" id="KW-0175">Coiled coil</keyword>
<evidence type="ECO:0000256" key="8">
    <source>
        <dbReference type="SAM" id="Coils"/>
    </source>
</evidence>
<dbReference type="OrthoDB" id="9758506at2"/>
<evidence type="ECO:0000256" key="7">
    <source>
        <dbReference type="ARBA" id="ARBA00023204"/>
    </source>
</evidence>